<feature type="transmembrane region" description="Helical" evidence="16">
    <location>
        <begin position="368"/>
        <end position="388"/>
    </location>
</feature>
<dbReference type="Gene3D" id="2.60.40.420">
    <property type="entry name" value="Cupredoxins - blue copper proteins"/>
    <property type="match status" value="1"/>
</dbReference>
<keyword evidence="7 15" id="KW-0479">Metal-binding</keyword>
<feature type="transmembrane region" description="Helical" evidence="16">
    <location>
        <begin position="310"/>
        <end position="330"/>
    </location>
</feature>
<dbReference type="SUPFAM" id="SSF49503">
    <property type="entry name" value="Cupredoxins"/>
    <property type="match status" value="1"/>
</dbReference>
<dbReference type="GO" id="GO:0005507">
    <property type="term" value="F:copper ion binding"/>
    <property type="evidence" value="ECO:0007669"/>
    <property type="project" value="InterPro"/>
</dbReference>
<feature type="transmembrane region" description="Helical" evidence="16">
    <location>
        <begin position="63"/>
        <end position="85"/>
    </location>
</feature>
<keyword evidence="6 15" id="KW-0812">Transmembrane</keyword>
<feature type="domain" description="Cytochrome oxidase subunit II copper A binding" evidence="17">
    <location>
        <begin position="92"/>
        <end position="229"/>
    </location>
</feature>
<organism evidence="19">
    <name type="scientific">Anodonta anatina</name>
    <name type="common">Duck mussel</name>
    <dbReference type="NCBI Taxonomy" id="143294"/>
    <lineage>
        <taxon>Eukaryota</taxon>
        <taxon>Metazoa</taxon>
        <taxon>Spiralia</taxon>
        <taxon>Lophotrochozoa</taxon>
        <taxon>Mollusca</taxon>
        <taxon>Bivalvia</taxon>
        <taxon>Autobranchia</taxon>
        <taxon>Heteroconchia</taxon>
        <taxon>Palaeoheterodonta</taxon>
        <taxon>Unionida</taxon>
        <taxon>Unionoidea</taxon>
        <taxon>Unionidae</taxon>
        <taxon>Anodontinae</taxon>
        <taxon>Anodonta</taxon>
    </lineage>
</organism>
<comment type="cofactor">
    <cofactor evidence="15">
        <name>Cu cation</name>
        <dbReference type="ChEBI" id="CHEBI:23378"/>
    </cofactor>
    <text evidence="15">Binds a copper A center.</text>
</comment>
<proteinExistence type="inferred from homology"/>
<dbReference type="PROSITE" id="PS50999">
    <property type="entry name" value="COX2_TM"/>
    <property type="match status" value="1"/>
</dbReference>
<evidence type="ECO:0000256" key="7">
    <source>
        <dbReference type="ARBA" id="ARBA00022723"/>
    </source>
</evidence>
<evidence type="ECO:0000256" key="4">
    <source>
        <dbReference type="ARBA" id="ARBA00022448"/>
    </source>
</evidence>
<evidence type="ECO:0000256" key="16">
    <source>
        <dbReference type="SAM" id="Phobius"/>
    </source>
</evidence>
<evidence type="ECO:0000256" key="3">
    <source>
        <dbReference type="ARBA" id="ARBA00015946"/>
    </source>
</evidence>
<keyword evidence="9" id="KW-1278">Translocase</keyword>
<evidence type="ECO:0000256" key="8">
    <source>
        <dbReference type="ARBA" id="ARBA00022842"/>
    </source>
</evidence>
<dbReference type="InterPro" id="IPR008972">
    <property type="entry name" value="Cupredoxin"/>
</dbReference>
<comment type="similarity">
    <text evidence="2 15">Belongs to the cytochrome c oxidase subunit 2 family.</text>
</comment>
<keyword evidence="15" id="KW-0999">Mitochondrion inner membrane</keyword>
<comment type="function">
    <text evidence="15">Component of the cytochrome c oxidase, the last enzyme in the mitochondrial electron transport chain which drives oxidative phosphorylation. The respiratory chain contains 3 multisubunit complexes succinate dehydrogenase (complex II, CII), ubiquinol-cytochrome c oxidoreductase (cytochrome b-c1 complex, complex III, CIII) and cytochrome c oxidase (complex IV, CIV), that cooperate to transfer electrons derived from NADH and succinate to molecular oxygen, creating an electrochemical gradient over the inner membrane that drives transmembrane transport and the ATP synthase. Cytochrome c oxidase is the component of the respiratory chain that catalyzes the reduction of oxygen to water. Electrons originating from reduced cytochrome c in the intermembrane space (IMS) are transferred via the dinuclear copper A center (CU(A)) of subunit 2 and heme A of subunit 1 to the active site in subunit 1, a binuclear center (BNC) formed by heme A3 and copper B (CU(B)). The BNC reduces molecular oxygen to 2 water molecules using 4 electrons from cytochrome c in the IMS and 4 protons from the mitochondrial matrix.</text>
</comment>
<comment type="catalytic activity">
    <reaction evidence="14">
        <text>4 Fe(II)-[cytochrome c] + O2 + 8 H(+)(in) = 4 Fe(III)-[cytochrome c] + 2 H2O + 4 H(+)(out)</text>
        <dbReference type="Rhea" id="RHEA:11436"/>
        <dbReference type="Rhea" id="RHEA-COMP:10350"/>
        <dbReference type="Rhea" id="RHEA-COMP:14399"/>
        <dbReference type="ChEBI" id="CHEBI:15377"/>
        <dbReference type="ChEBI" id="CHEBI:15378"/>
        <dbReference type="ChEBI" id="CHEBI:15379"/>
        <dbReference type="ChEBI" id="CHEBI:29033"/>
        <dbReference type="ChEBI" id="CHEBI:29034"/>
        <dbReference type="EC" id="7.1.1.9"/>
    </reaction>
    <physiologicalReaction direction="left-to-right" evidence="14">
        <dbReference type="Rhea" id="RHEA:11437"/>
    </physiologicalReaction>
</comment>
<dbReference type="EMBL" id="KF030962">
    <property type="protein sequence ID" value="AGS17921.1"/>
    <property type="molecule type" value="Genomic_DNA"/>
</dbReference>
<dbReference type="PROSITE" id="PS00078">
    <property type="entry name" value="COX2"/>
    <property type="match status" value="1"/>
</dbReference>
<keyword evidence="4 15" id="KW-0813">Transport</keyword>
<sequence length="420" mass="47987">MSLWGQMGLQESTSVLGVEIQGLYDHAMLIMVMVFVFVVVMVVKSAVNKFYCNGYDDNQLLETLWTILPVFLLLLLGLPSIKLLYLMDELDLPESTVKIIGHQWYWSYEYSDAFGSTYGFDSFMKTSSEEGELLGVYRMLEVDTRCVVAAMLHMRALITSEDVIHSWAIPSACIKVDAIPGRINQVGLCFLYTGIFYGQCSELCGVNHSFMPICVEAVSVEVFADWVIGNHRANTNNSSSGGNWININVTSIWNLIWKAGSYVYGVALVLGELYVWWWKTFFYYAVFLPLKVTYVTSVDLAMWAMNKSVLVVKWVGWFLVSPIDASVYAVKYVTGQVYGLAWFAVTKPFEFSLWFVKSVYKGVYKSIEFFYQSGIFLFNSVVMSMSSYSDDSFKTVVMERVNLNTHKFLWIISNYYKEHK</sequence>
<dbReference type="InterPro" id="IPR036257">
    <property type="entry name" value="Cyt_c_oxidase_su2_TM_sf"/>
</dbReference>
<keyword evidence="5 15" id="KW-0679">Respiratory chain</keyword>
<geneLocation type="mitochondrion" evidence="19"/>
<reference evidence="19" key="1">
    <citation type="journal article" date="2016" name="Mitochondrial DNA">
        <title>Complete male mitochondrial genome of Anodonta anatina (Mollusca: Unionidae).</title>
        <authorList>
            <person name="Soroka M."/>
            <person name="Burzynski A."/>
        </authorList>
    </citation>
    <scope>NUCLEOTIDE SEQUENCE</scope>
    <source>
        <strain evidence="19">247</strain>
    </source>
</reference>
<dbReference type="GO" id="GO:0005743">
    <property type="term" value="C:mitochondrial inner membrane"/>
    <property type="evidence" value="ECO:0007669"/>
    <property type="project" value="UniProtKB-SubCell"/>
</dbReference>
<dbReference type="InterPro" id="IPR011759">
    <property type="entry name" value="Cyt_c_oxidase_su2_TM_dom"/>
</dbReference>
<dbReference type="Pfam" id="PF02790">
    <property type="entry name" value="COX2_TM"/>
    <property type="match status" value="1"/>
</dbReference>
<dbReference type="InterPro" id="IPR034210">
    <property type="entry name" value="CcO_II_C"/>
</dbReference>
<dbReference type="GO" id="GO:0042773">
    <property type="term" value="P:ATP synthesis coupled electron transport"/>
    <property type="evidence" value="ECO:0007669"/>
    <property type="project" value="TreeGrafter"/>
</dbReference>
<name>A0A023I1B9_ANOAN</name>
<dbReference type="SUPFAM" id="SSF81464">
    <property type="entry name" value="Cytochrome c oxidase subunit II-like, transmembrane region"/>
    <property type="match status" value="1"/>
</dbReference>
<dbReference type="PANTHER" id="PTHR22888:SF9">
    <property type="entry name" value="CYTOCHROME C OXIDASE SUBUNIT 2"/>
    <property type="match status" value="1"/>
</dbReference>
<evidence type="ECO:0000256" key="9">
    <source>
        <dbReference type="ARBA" id="ARBA00022967"/>
    </source>
</evidence>
<feature type="transmembrane region" description="Helical" evidence="16">
    <location>
        <begin position="336"/>
        <end position="356"/>
    </location>
</feature>
<evidence type="ECO:0000256" key="11">
    <source>
        <dbReference type="ARBA" id="ARBA00022989"/>
    </source>
</evidence>
<feature type="domain" description="Cytochrome oxidase subunit II transmembrane region profile" evidence="18">
    <location>
        <begin position="1"/>
        <end position="91"/>
    </location>
</feature>
<keyword evidence="11 16" id="KW-1133">Transmembrane helix</keyword>
<evidence type="ECO:0000256" key="13">
    <source>
        <dbReference type="ARBA" id="ARBA00023136"/>
    </source>
</evidence>
<keyword evidence="10 15" id="KW-0249">Electron transport</keyword>
<evidence type="ECO:0000256" key="10">
    <source>
        <dbReference type="ARBA" id="ARBA00022982"/>
    </source>
</evidence>
<dbReference type="InterPro" id="IPR045187">
    <property type="entry name" value="CcO_II"/>
</dbReference>
<evidence type="ECO:0000259" key="18">
    <source>
        <dbReference type="PROSITE" id="PS50999"/>
    </source>
</evidence>
<evidence type="ECO:0000313" key="19">
    <source>
        <dbReference type="EMBL" id="AGS17921.1"/>
    </source>
</evidence>
<dbReference type="PRINTS" id="PR01166">
    <property type="entry name" value="CYCOXIDASEII"/>
</dbReference>
<keyword evidence="12 15" id="KW-0186">Copper</keyword>
<keyword evidence="15 19" id="KW-0496">Mitochondrion</keyword>
<dbReference type="CDD" id="cd13912">
    <property type="entry name" value="CcO_II_C"/>
    <property type="match status" value="1"/>
</dbReference>
<dbReference type="InterPro" id="IPR002429">
    <property type="entry name" value="CcO_II-like_C"/>
</dbReference>
<dbReference type="GO" id="GO:0004129">
    <property type="term" value="F:cytochrome-c oxidase activity"/>
    <property type="evidence" value="ECO:0007669"/>
    <property type="project" value="UniProtKB-EC"/>
</dbReference>
<evidence type="ECO:0000256" key="14">
    <source>
        <dbReference type="ARBA" id="ARBA00049512"/>
    </source>
</evidence>
<evidence type="ECO:0000259" key="17">
    <source>
        <dbReference type="PROSITE" id="PS50857"/>
    </source>
</evidence>
<evidence type="ECO:0000256" key="15">
    <source>
        <dbReference type="RuleBase" id="RU000457"/>
    </source>
</evidence>
<feature type="transmembrane region" description="Helical" evidence="16">
    <location>
        <begin position="281"/>
        <end position="303"/>
    </location>
</feature>
<dbReference type="PROSITE" id="PS50857">
    <property type="entry name" value="COX2_CUA"/>
    <property type="match status" value="1"/>
</dbReference>
<feature type="transmembrane region" description="Helical" evidence="16">
    <location>
        <begin position="23"/>
        <end position="43"/>
    </location>
</feature>
<evidence type="ECO:0000256" key="1">
    <source>
        <dbReference type="ARBA" id="ARBA00004141"/>
    </source>
</evidence>
<dbReference type="Pfam" id="PF00116">
    <property type="entry name" value="COX2"/>
    <property type="match status" value="1"/>
</dbReference>
<protein>
    <recommendedName>
        <fullName evidence="3 15">Cytochrome c oxidase subunit 2</fullName>
    </recommendedName>
</protein>
<dbReference type="Gene3D" id="1.10.287.90">
    <property type="match status" value="1"/>
</dbReference>
<evidence type="ECO:0000256" key="5">
    <source>
        <dbReference type="ARBA" id="ARBA00022660"/>
    </source>
</evidence>
<gene>
    <name evidence="19" type="primary">COX2</name>
</gene>
<keyword evidence="13 15" id="KW-0472">Membrane</keyword>
<dbReference type="AlphaFoldDB" id="A0A023I1B9"/>
<accession>A0A023I1B9</accession>
<evidence type="ECO:0000256" key="6">
    <source>
        <dbReference type="ARBA" id="ARBA00022692"/>
    </source>
</evidence>
<keyword evidence="8" id="KW-0460">Magnesium</keyword>
<evidence type="ECO:0000256" key="2">
    <source>
        <dbReference type="ARBA" id="ARBA00007866"/>
    </source>
</evidence>
<dbReference type="PANTHER" id="PTHR22888">
    <property type="entry name" value="CYTOCHROME C OXIDASE, SUBUNIT II"/>
    <property type="match status" value="1"/>
</dbReference>
<evidence type="ECO:0000256" key="12">
    <source>
        <dbReference type="ARBA" id="ARBA00023008"/>
    </source>
</evidence>
<dbReference type="InterPro" id="IPR001505">
    <property type="entry name" value="Copper_CuA"/>
</dbReference>
<comment type="subcellular location">
    <subcellularLocation>
        <location evidence="1">Membrane</location>
        <topology evidence="1">Multi-pass membrane protein</topology>
    </subcellularLocation>
    <subcellularLocation>
        <location evidence="15">Mitochondrion inner membrane</location>
        <topology evidence="15">Multi-pass membrane protein</topology>
    </subcellularLocation>
</comment>